<proteinExistence type="predicted"/>
<dbReference type="AlphaFoldDB" id="A0A098S1U1"/>
<organism evidence="3 4">
    <name type="scientific">Phaeodactylibacter xiamenensis</name>
    <dbReference type="NCBI Taxonomy" id="1524460"/>
    <lineage>
        <taxon>Bacteria</taxon>
        <taxon>Pseudomonadati</taxon>
        <taxon>Bacteroidota</taxon>
        <taxon>Saprospiria</taxon>
        <taxon>Saprospirales</taxon>
        <taxon>Haliscomenobacteraceae</taxon>
        <taxon>Phaeodactylibacter</taxon>
    </lineage>
</organism>
<dbReference type="InterPro" id="IPR043744">
    <property type="entry name" value="DUF5689"/>
</dbReference>
<feature type="signal peptide" evidence="1">
    <location>
        <begin position="1"/>
        <end position="21"/>
    </location>
</feature>
<feature type="chain" id="PRO_5001939673" description="DUF5689 domain-containing protein" evidence="1">
    <location>
        <begin position="22"/>
        <end position="675"/>
    </location>
</feature>
<keyword evidence="4" id="KW-1185">Reference proteome</keyword>
<feature type="domain" description="DUF5689" evidence="2">
    <location>
        <begin position="482"/>
        <end position="673"/>
    </location>
</feature>
<evidence type="ECO:0000313" key="4">
    <source>
        <dbReference type="Proteomes" id="UP000029736"/>
    </source>
</evidence>
<dbReference type="RefSeq" id="WP_044226142.1">
    <property type="nucleotide sequence ID" value="NZ_JBKAGJ010000002.1"/>
</dbReference>
<name>A0A098S1U1_9BACT</name>
<dbReference type="OrthoDB" id="1492759at2"/>
<dbReference type="STRING" id="1524460.IX84_23465"/>
<sequence>MKFQFSKLFFFSLLFSMAVLPSCVDTEFEEPPVTGTELEVTGNTSIADLKSLYIPGRLTVIETDVIVQGIVVGNDVQGNFFRSLIIQDSTAGIEVLINLTDAFNLFPLGREVAIDCKGLVLGEFNGIVQLGGYIIQEGGGEELGDIIDYNSRIYRGMLVGEPEPAVHTINSLGVNDISTLVQLQDVEFASFELGLTYADAFGRSTLNRTLQDCDGNEIVVRTSGFADFAIDTLPDGNGTLTAIFNVFGDTKQLFIRAADLDVDMAGTRCNAGTGEEELMTIRELRDVFADGGTEGPEDRKIRGVVISDNQNGNFDGRVAVVQDGTAGITIFFQGDHGFSLGEEIEVVVSGQELSLYNDLLQLDFINNDLATSNGMGDPVEPRVTTIGEVLDNAEAWESTLVQINGASISGSATFAGATTVNDGSGSMTMFTRNSATFASSALPAEPVDMTAIVSQFNDHQLVIRNLEDVGGETGGGGGDPEQISLAELRTLFESGAAAVPANRFINAVVISDVDANNTDFRNMVIQDETGGIVVRFADPHSFALGEEVEISVGGDELSEFNGLLQINDVDNADATSMGNGTLPEPRDATIQEILDNAEAWESTLVKVSDVSYTEGGTFSGAKTLDDGTATIATFTRSQATFSGSAVPDGAFTLTAMVSEFNSPQLTLRNLNDIQQ</sequence>
<reference evidence="3 4" key="1">
    <citation type="journal article" date="2014" name="Int. J. Syst. Evol. Microbiol.">
        <title>Phaeodactylibacter xiamenensis gen. nov., sp. nov., a member of the family Saprospiraceae isolated from the marine alga Phaeodactylum tricornutum.</title>
        <authorList>
            <person name="Chen Z.Jr."/>
            <person name="Lei X."/>
            <person name="Lai Q."/>
            <person name="Li Y."/>
            <person name="Zhang B."/>
            <person name="Zhang J."/>
            <person name="Zhang H."/>
            <person name="Yang L."/>
            <person name="Zheng W."/>
            <person name="Tian Y."/>
            <person name="Yu Z."/>
            <person name="Xu H.Jr."/>
            <person name="Zheng T."/>
        </authorList>
    </citation>
    <scope>NUCLEOTIDE SEQUENCE [LARGE SCALE GENOMIC DNA]</scope>
    <source>
        <strain evidence="3 4">KD52</strain>
    </source>
</reference>
<evidence type="ECO:0000256" key="1">
    <source>
        <dbReference type="SAM" id="SignalP"/>
    </source>
</evidence>
<protein>
    <recommendedName>
        <fullName evidence="2">DUF5689 domain-containing protein</fullName>
    </recommendedName>
</protein>
<feature type="domain" description="DUF5689" evidence="2">
    <location>
        <begin position="42"/>
        <end position="258"/>
    </location>
</feature>
<keyword evidence="1" id="KW-0732">Signal</keyword>
<feature type="domain" description="DUF5689" evidence="2">
    <location>
        <begin position="277"/>
        <end position="469"/>
    </location>
</feature>
<accession>A0A098S1U1</accession>
<dbReference type="EMBL" id="JPOS01000082">
    <property type="protein sequence ID" value="KGE86100.1"/>
    <property type="molecule type" value="Genomic_DNA"/>
</dbReference>
<gene>
    <name evidence="3" type="ORF">IX84_23465</name>
</gene>
<evidence type="ECO:0000259" key="2">
    <source>
        <dbReference type="Pfam" id="PF18942"/>
    </source>
</evidence>
<evidence type="ECO:0000313" key="3">
    <source>
        <dbReference type="EMBL" id="KGE86100.1"/>
    </source>
</evidence>
<dbReference type="Pfam" id="PF18942">
    <property type="entry name" value="DUF5689"/>
    <property type="match status" value="3"/>
</dbReference>
<dbReference type="Proteomes" id="UP000029736">
    <property type="component" value="Unassembled WGS sequence"/>
</dbReference>
<comment type="caution">
    <text evidence="3">The sequence shown here is derived from an EMBL/GenBank/DDBJ whole genome shotgun (WGS) entry which is preliminary data.</text>
</comment>